<name>A0A7X1B044_9BACT</name>
<protein>
    <recommendedName>
        <fullName evidence="3">DUF2281 domain-containing protein</fullName>
    </recommendedName>
</protein>
<proteinExistence type="predicted"/>
<dbReference type="Proteomes" id="UP000525652">
    <property type="component" value="Unassembled WGS sequence"/>
</dbReference>
<gene>
    <name evidence="1" type="ORF">H5P30_14525</name>
</gene>
<dbReference type="RefSeq" id="WP_185693641.1">
    <property type="nucleotide sequence ID" value="NZ_JACHVA010000114.1"/>
</dbReference>
<organism evidence="1 2">
    <name type="scientific">Puniceicoccus vermicola</name>
    <dbReference type="NCBI Taxonomy" id="388746"/>
    <lineage>
        <taxon>Bacteria</taxon>
        <taxon>Pseudomonadati</taxon>
        <taxon>Verrucomicrobiota</taxon>
        <taxon>Opitutia</taxon>
        <taxon>Puniceicoccales</taxon>
        <taxon>Puniceicoccaceae</taxon>
        <taxon>Puniceicoccus</taxon>
    </lineage>
</organism>
<reference evidence="1 2" key="1">
    <citation type="submission" date="2020-07" db="EMBL/GenBank/DDBJ databases">
        <authorList>
            <person name="Feng X."/>
        </authorList>
    </citation>
    <scope>NUCLEOTIDE SEQUENCE [LARGE SCALE GENOMIC DNA]</scope>
    <source>
        <strain evidence="1 2">JCM14086</strain>
    </source>
</reference>
<dbReference type="AlphaFoldDB" id="A0A7X1B044"/>
<evidence type="ECO:0000313" key="2">
    <source>
        <dbReference type="Proteomes" id="UP000525652"/>
    </source>
</evidence>
<dbReference type="EMBL" id="JACHVA010000114">
    <property type="protein sequence ID" value="MBC2602994.1"/>
    <property type="molecule type" value="Genomic_DNA"/>
</dbReference>
<accession>A0A7X1B044</accession>
<keyword evidence="2" id="KW-1185">Reference proteome</keyword>
<evidence type="ECO:0008006" key="3">
    <source>
        <dbReference type="Google" id="ProtNLM"/>
    </source>
</evidence>
<sequence>MNAAEIIEEIQRLPEDERGKVIEFVRHQPNQETLEAMREPTEGLPRFETVEDLFEEMRG</sequence>
<evidence type="ECO:0000313" key="1">
    <source>
        <dbReference type="EMBL" id="MBC2602994.1"/>
    </source>
</evidence>
<comment type="caution">
    <text evidence="1">The sequence shown here is derived from an EMBL/GenBank/DDBJ whole genome shotgun (WGS) entry which is preliminary data.</text>
</comment>